<proteinExistence type="predicted"/>
<name>A0A2C9KSC1_BIOGL</name>
<dbReference type="VEuPathDB" id="VectorBase:BGLAX_051329"/>
<organism evidence="3 4">
    <name type="scientific">Biomphalaria glabrata</name>
    <name type="common">Bloodfluke planorb</name>
    <name type="synonym">Freshwater snail</name>
    <dbReference type="NCBI Taxonomy" id="6526"/>
    <lineage>
        <taxon>Eukaryota</taxon>
        <taxon>Metazoa</taxon>
        <taxon>Spiralia</taxon>
        <taxon>Lophotrochozoa</taxon>
        <taxon>Mollusca</taxon>
        <taxon>Gastropoda</taxon>
        <taxon>Heterobranchia</taxon>
        <taxon>Euthyneura</taxon>
        <taxon>Panpulmonata</taxon>
        <taxon>Hygrophila</taxon>
        <taxon>Lymnaeoidea</taxon>
        <taxon>Planorbidae</taxon>
        <taxon>Biomphalaria</taxon>
    </lineage>
</organism>
<feature type="region of interest" description="Disordered" evidence="2">
    <location>
        <begin position="225"/>
        <end position="245"/>
    </location>
</feature>
<evidence type="ECO:0000256" key="2">
    <source>
        <dbReference type="SAM" id="MobiDB-lite"/>
    </source>
</evidence>
<dbReference type="InterPro" id="IPR038817">
    <property type="entry name" value="CCDC192"/>
</dbReference>
<dbReference type="VEuPathDB" id="VectorBase:BGLB022992"/>
<evidence type="ECO:0000313" key="3">
    <source>
        <dbReference type="EnsemblMetazoa" id="BGLB022992-PA"/>
    </source>
</evidence>
<reference evidence="3" key="1">
    <citation type="submission" date="2020-05" db="UniProtKB">
        <authorList>
            <consortium name="EnsemblMetazoa"/>
        </authorList>
    </citation>
    <scope>IDENTIFICATION</scope>
    <source>
        <strain evidence="3">BB02</strain>
    </source>
</reference>
<feature type="coiled-coil region" evidence="1">
    <location>
        <begin position="106"/>
        <end position="208"/>
    </location>
</feature>
<feature type="compositionally biased region" description="Low complexity" evidence="2">
    <location>
        <begin position="486"/>
        <end position="496"/>
    </location>
</feature>
<evidence type="ECO:0000256" key="1">
    <source>
        <dbReference type="SAM" id="Coils"/>
    </source>
</evidence>
<feature type="compositionally biased region" description="Polar residues" evidence="2">
    <location>
        <begin position="234"/>
        <end position="245"/>
    </location>
</feature>
<feature type="region of interest" description="Disordered" evidence="2">
    <location>
        <begin position="1"/>
        <end position="34"/>
    </location>
</feature>
<feature type="region of interest" description="Disordered" evidence="2">
    <location>
        <begin position="473"/>
        <end position="496"/>
    </location>
</feature>
<dbReference type="PANTHER" id="PTHR38580">
    <property type="entry name" value="COILED-COIL DOMAIN-CONTAINING PROTEIN 192"/>
    <property type="match status" value="1"/>
</dbReference>
<feature type="compositionally biased region" description="Polar residues" evidence="2">
    <location>
        <begin position="287"/>
        <end position="320"/>
    </location>
</feature>
<feature type="region of interest" description="Disordered" evidence="2">
    <location>
        <begin position="287"/>
        <end position="423"/>
    </location>
</feature>
<dbReference type="AlphaFoldDB" id="A0A2C9KSC1"/>
<gene>
    <name evidence="3" type="primary">106065021</name>
</gene>
<dbReference type="EnsemblMetazoa" id="BGLB022992-RA">
    <property type="protein sequence ID" value="BGLB022992-PA"/>
    <property type="gene ID" value="BGLB022992"/>
</dbReference>
<protein>
    <submittedName>
        <fullName evidence="3">Uncharacterized protein</fullName>
    </submittedName>
</protein>
<evidence type="ECO:0000313" key="4">
    <source>
        <dbReference type="Proteomes" id="UP000076420"/>
    </source>
</evidence>
<keyword evidence="1" id="KW-0175">Coiled coil</keyword>
<dbReference type="OrthoDB" id="6111632at2759"/>
<accession>A0A2C9KSC1</accession>
<feature type="compositionally biased region" description="Polar residues" evidence="2">
    <location>
        <begin position="348"/>
        <end position="378"/>
    </location>
</feature>
<sequence>MGSGSSNQIASSRPNLVNTNVSDHQMFSRSSRSTNLKSTLLTQVDLNENTNRLASNNDEMLKVGKKNAASSSSVESFSSRMTPITSLVKDSNSNASITKDDALGFDKDLEEKIKRLEKDLAKSESDKLDLQDQIQMLEEKCKLYEIKWTLPDDQPIESLQETLQLKNQYIIKLEQDLHKAAEDSSKVQTKMKKQLRILRKQIQELRHEALIGKMERRLEVMQNSELDHPKITEGESSLANAEEGSTLSHSKVIVELSNQMTEQSEMIAKLERQIAEKDSQIQRLNEKINNSAKNDQRSENQMSRKSYITTSDRINGLTDSSAKKDSGTSSMNSRISFETYNRDRSTKSETISNGNIPDQNSELYQTVSKPAVYNTNDAAQKVSKTRKLKLSDDRPPTSLSGSDSDWDANESPSEKRIQSAMSVSNTTKIDLSAKPASAGSSSDFQGKFRKKTILQRRAQERETNPQLTYTALAREPLPDSLPYLNSSKKTSFSKQSTASLDNDMLLLNLKS</sequence>
<dbReference type="KEGG" id="bgt:106065021"/>
<dbReference type="RefSeq" id="XP_013079211.2">
    <property type="nucleotide sequence ID" value="XM_013223757.2"/>
</dbReference>
<dbReference type="Proteomes" id="UP000076420">
    <property type="component" value="Unassembled WGS sequence"/>
</dbReference>
<dbReference type="PANTHER" id="PTHR38580:SF1">
    <property type="entry name" value="COILED-COIL DOMAIN-CONTAINING PROTEIN 192"/>
    <property type="match status" value="1"/>
</dbReference>
<feature type="compositionally biased region" description="Polar residues" evidence="2">
    <location>
        <begin position="327"/>
        <end position="339"/>
    </location>
</feature>